<dbReference type="OrthoDB" id="9814129at2"/>
<dbReference type="Proteomes" id="UP000269923">
    <property type="component" value="Unassembled WGS sequence"/>
</dbReference>
<dbReference type="EMBL" id="RQYC01000014">
    <property type="protein sequence ID" value="RRD89560.1"/>
    <property type="molecule type" value="Genomic_DNA"/>
</dbReference>
<proteinExistence type="predicted"/>
<evidence type="ECO:0000313" key="1">
    <source>
        <dbReference type="EMBL" id="RRD89560.1"/>
    </source>
</evidence>
<dbReference type="InterPro" id="IPR011990">
    <property type="entry name" value="TPR-like_helical_dom_sf"/>
</dbReference>
<gene>
    <name evidence="1" type="ORF">EII21_08625</name>
</gene>
<dbReference type="SUPFAM" id="SSF53756">
    <property type="entry name" value="UDP-Glycosyltransferase/glycogen phosphorylase"/>
    <property type="match status" value="1"/>
</dbReference>
<dbReference type="STRING" id="1121352.GCA_000620925_01728"/>
<keyword evidence="2" id="KW-1185">Reference proteome</keyword>
<reference evidence="1 2" key="1">
    <citation type="submission" date="2018-11" db="EMBL/GenBank/DDBJ databases">
        <title>Genomes From Bacteria Associated with the Canine Oral Cavity: a Test Case for Automated Genome-Based Taxonomic Assignment.</title>
        <authorList>
            <person name="Coil D.A."/>
            <person name="Jospin G."/>
            <person name="Darling A.E."/>
            <person name="Wallis C."/>
            <person name="Davis I.J."/>
            <person name="Harris S."/>
            <person name="Eisen J.A."/>
            <person name="Holcombe L.J."/>
            <person name="O'Flynn C."/>
        </authorList>
    </citation>
    <scope>NUCLEOTIDE SEQUENCE [LARGE SCALE GENOMIC DNA]</scope>
    <source>
        <strain evidence="1 2">COT-280</strain>
    </source>
</reference>
<dbReference type="SUPFAM" id="SSF48452">
    <property type="entry name" value="TPR-like"/>
    <property type="match status" value="1"/>
</dbReference>
<comment type="caution">
    <text evidence="1">The sequence shown here is derived from an EMBL/GenBank/DDBJ whole genome shotgun (WGS) entry which is preliminary data.</text>
</comment>
<dbReference type="AlphaFoldDB" id="A0A3P2A5Q4"/>
<evidence type="ECO:0000313" key="2">
    <source>
        <dbReference type="Proteomes" id="UP000269923"/>
    </source>
</evidence>
<organism evidence="1 2">
    <name type="scientific">Conchiformibius steedae</name>
    <dbReference type="NCBI Taxonomy" id="153493"/>
    <lineage>
        <taxon>Bacteria</taxon>
        <taxon>Pseudomonadati</taxon>
        <taxon>Pseudomonadota</taxon>
        <taxon>Betaproteobacteria</taxon>
        <taxon>Neisseriales</taxon>
        <taxon>Neisseriaceae</taxon>
        <taxon>Conchiformibius</taxon>
    </lineage>
</organism>
<accession>A0A3P2A5Q4</accession>
<name>A0A3P2A5Q4_9NEIS</name>
<evidence type="ECO:0008006" key="3">
    <source>
        <dbReference type="Google" id="ProtNLM"/>
    </source>
</evidence>
<protein>
    <recommendedName>
        <fullName evidence="3">Tetratricopeptide repeat protein</fullName>
    </recommendedName>
</protein>
<sequence length="516" mass="58427">MNVLYLGAKNADYLHSLGDWHTMQVQVPDDNDVSSWHYLPAVADETFDAVLVAQDVSAAAHAGSFANWMRVLRRGGQLFLENSSDNHNLLVRGLSLIEPLAETVEAQEATRTTIVRKKANFFPATHHISAALYAEIAGEIQQAHYHYTFARTVAPADWDTAHYLTLFYNRQNQFEQAVEVWRQMHRQYPQSNKPLMMEVLNTLITGDYQRGFRMREAYAERFLPYERRSHAYPPPPARLHPQRWQGENLNGKTLIVWSEFGLGDEIMFASLARWLKQDCGVARLLWVVQPPLVDLLRSHPDIDEVISADTAAQHCPPVDYWDFPHALLAHCEKPFADLPKRSPYLFADADKARAFDVSTAAGKLKIGLVWRGDPRHENDAMRSLHRPELLDTLLDIPNTAWFNLQKSVNDEEAQWLQSRPITDWRGQLHDFADTAAALSQLDLLVTADTSVVHAAGALGVPALVMLAPVYDWRWGLPQNGVSPWYPSVEKVFAPHPLAGWIGKIGCVREKIVNIVD</sequence>
<dbReference type="RefSeq" id="WP_124795637.1">
    <property type="nucleotide sequence ID" value="NZ_RQYC01000014.1"/>
</dbReference>
<dbReference type="Gene3D" id="3.40.50.2000">
    <property type="entry name" value="Glycogen Phosphorylase B"/>
    <property type="match status" value="2"/>
</dbReference>